<evidence type="ECO:0000313" key="2">
    <source>
        <dbReference type="EMBL" id="EPD98620.1"/>
    </source>
</evidence>
<dbReference type="PATRIC" id="fig|1203554.3.peg.1740"/>
<sequence length="250" mass="25992">MQKQWMKVSCAAAAALALAAPLSGYAMPRVADAGLVMTVTGEANRLLANDQAVITFTAEAQRPQAQDASDEIIKAGNAAIAALNAINAPAGQVEVQTADFSTWPVRTRAKEGETSEIAAWGARQTLRVTVRDLKLASAVMSAAGKSMNYDGVTFSVSRAVREAAQDELLAEAVKRATERAVTAAQALGLEEKNVRIEGIQVSGAAGPSPRYYAQPMMMRAAAANDSAEAVVSAGSADTALTVSLTVRITP</sequence>
<keyword evidence="1" id="KW-0732">Signal</keyword>
<evidence type="ECO:0000256" key="1">
    <source>
        <dbReference type="SAM" id="SignalP"/>
    </source>
</evidence>
<proteinExistence type="predicted"/>
<accession>S3BH03</accession>
<organism evidence="2 3">
    <name type="scientific">Sutterella wadsworthensis HGA0223</name>
    <dbReference type="NCBI Taxonomy" id="1203554"/>
    <lineage>
        <taxon>Bacteria</taxon>
        <taxon>Pseudomonadati</taxon>
        <taxon>Pseudomonadota</taxon>
        <taxon>Betaproteobacteria</taxon>
        <taxon>Burkholderiales</taxon>
        <taxon>Sutterellaceae</taxon>
        <taxon>Sutterella</taxon>
    </lineage>
</organism>
<feature type="signal peptide" evidence="1">
    <location>
        <begin position="1"/>
        <end position="26"/>
    </location>
</feature>
<dbReference type="InterPro" id="IPR052022">
    <property type="entry name" value="26kDa_periplasmic_antigen"/>
</dbReference>
<protein>
    <recommendedName>
        <fullName evidence="4">DUF541 domain-containing protein</fullName>
    </recommendedName>
</protein>
<dbReference type="GeneID" id="64060479"/>
<dbReference type="HOGENOM" id="CLU_1110934_0_0_4"/>
<dbReference type="EMBL" id="ATCF01000022">
    <property type="protein sequence ID" value="EPD98620.1"/>
    <property type="molecule type" value="Genomic_DNA"/>
</dbReference>
<dbReference type="InterPro" id="IPR007497">
    <property type="entry name" value="SIMPL/DUF541"/>
</dbReference>
<dbReference type="Proteomes" id="UP000014400">
    <property type="component" value="Unassembled WGS sequence"/>
</dbReference>
<evidence type="ECO:0008006" key="4">
    <source>
        <dbReference type="Google" id="ProtNLM"/>
    </source>
</evidence>
<gene>
    <name evidence="2" type="ORF">HMPREF1476_01659</name>
</gene>
<evidence type="ECO:0000313" key="3">
    <source>
        <dbReference type="Proteomes" id="UP000014400"/>
    </source>
</evidence>
<dbReference type="PANTHER" id="PTHR34387:SF2">
    <property type="entry name" value="SLR1258 PROTEIN"/>
    <property type="match status" value="1"/>
</dbReference>
<dbReference type="PANTHER" id="PTHR34387">
    <property type="entry name" value="SLR1258 PROTEIN"/>
    <property type="match status" value="1"/>
</dbReference>
<dbReference type="Gene3D" id="3.30.110.170">
    <property type="entry name" value="Protein of unknown function (DUF541), domain 1"/>
    <property type="match status" value="1"/>
</dbReference>
<comment type="caution">
    <text evidence="2">The sequence shown here is derived from an EMBL/GenBank/DDBJ whole genome shotgun (WGS) entry which is preliminary data.</text>
</comment>
<reference evidence="2 3" key="1">
    <citation type="submission" date="2013-04" db="EMBL/GenBank/DDBJ databases">
        <title>The Genome Sequence of Sutterella wadsworthensis HGA0223.</title>
        <authorList>
            <consortium name="The Broad Institute Genomics Platform"/>
            <person name="Earl A."/>
            <person name="Ward D."/>
            <person name="Feldgarden M."/>
            <person name="Gevers D."/>
            <person name="Schmidt T.M."/>
            <person name="Dover J."/>
            <person name="Dai D."/>
            <person name="Walker B."/>
            <person name="Young S."/>
            <person name="Zeng Q."/>
            <person name="Gargeya S."/>
            <person name="Fitzgerald M."/>
            <person name="Haas B."/>
            <person name="Abouelleil A."/>
            <person name="Allen A.W."/>
            <person name="Alvarado L."/>
            <person name="Arachchi H.M."/>
            <person name="Berlin A.M."/>
            <person name="Chapman S.B."/>
            <person name="Gainer-Dewar J."/>
            <person name="Goldberg J."/>
            <person name="Griggs A."/>
            <person name="Gujja S."/>
            <person name="Hansen M."/>
            <person name="Howarth C."/>
            <person name="Imamovic A."/>
            <person name="Ireland A."/>
            <person name="Larimer J."/>
            <person name="McCowan C."/>
            <person name="Murphy C."/>
            <person name="Pearson M."/>
            <person name="Poon T.W."/>
            <person name="Priest M."/>
            <person name="Roberts A."/>
            <person name="Saif S."/>
            <person name="Shea T."/>
            <person name="Sisk P."/>
            <person name="Sykes S."/>
            <person name="Wortman J."/>
            <person name="Nusbaum C."/>
            <person name="Birren B."/>
        </authorList>
    </citation>
    <scope>NUCLEOTIDE SEQUENCE [LARGE SCALE GENOMIC DNA]</scope>
    <source>
        <strain evidence="2 3">HGA0223</strain>
    </source>
</reference>
<dbReference type="eggNOG" id="COG3471">
    <property type="taxonomic scope" value="Bacteria"/>
</dbReference>
<feature type="chain" id="PRO_5004517821" description="DUF541 domain-containing protein" evidence="1">
    <location>
        <begin position="27"/>
        <end position="250"/>
    </location>
</feature>
<dbReference type="RefSeq" id="WP_016474842.1">
    <property type="nucleotide sequence ID" value="NZ_KE150480.1"/>
</dbReference>
<keyword evidence="3" id="KW-1185">Reference proteome</keyword>
<name>S3BH03_9BURK</name>
<dbReference type="Gene3D" id="3.30.70.2970">
    <property type="entry name" value="Protein of unknown function (DUF541), domain 2"/>
    <property type="match status" value="1"/>
</dbReference>
<dbReference type="AlphaFoldDB" id="S3BH03"/>
<dbReference type="STRING" id="1203554.HMPREF1476_01659"/>
<dbReference type="Pfam" id="PF04402">
    <property type="entry name" value="SIMPL"/>
    <property type="match status" value="1"/>
</dbReference>
<dbReference type="GO" id="GO:0006974">
    <property type="term" value="P:DNA damage response"/>
    <property type="evidence" value="ECO:0007669"/>
    <property type="project" value="TreeGrafter"/>
</dbReference>